<dbReference type="CDD" id="cd06084">
    <property type="entry name" value="KOW_Spt5_4"/>
    <property type="match status" value="1"/>
</dbReference>
<dbReference type="GO" id="GO:0003711">
    <property type="term" value="F:transcription elongation factor activity"/>
    <property type="evidence" value="ECO:0007669"/>
    <property type="project" value="EnsemblFungi"/>
</dbReference>
<proteinExistence type="inferred from homology"/>
<comment type="subunit">
    <text evidence="8">Component of the SPT4-SPT5 complex. Interacts with RNA polymerase II.</text>
</comment>
<keyword evidence="6 9" id="KW-0539">Nucleus</keyword>
<feature type="domain" description="KOW" evidence="12">
    <location>
        <begin position="465"/>
        <end position="492"/>
    </location>
</feature>
<comment type="subcellular location">
    <subcellularLocation>
        <location evidence="1 9">Nucleus</location>
    </subcellularLocation>
</comment>
<feature type="compositionally biased region" description="Low complexity" evidence="10">
    <location>
        <begin position="914"/>
        <end position="928"/>
    </location>
</feature>
<dbReference type="SMART" id="SM00739">
    <property type="entry name" value="KOW"/>
    <property type="match status" value="5"/>
</dbReference>
<evidence type="ECO:0000256" key="8">
    <source>
        <dbReference type="ARBA" id="ARBA00025870"/>
    </source>
</evidence>
<dbReference type="InterPro" id="IPR017071">
    <property type="entry name" value="TF_Spt5_eukaryote"/>
</dbReference>
<dbReference type="PANTHER" id="PTHR11125:SF7">
    <property type="entry name" value="TRANSCRIPTION ELONGATION FACTOR SPT5"/>
    <property type="match status" value="1"/>
</dbReference>
<dbReference type="Pfam" id="PF03439">
    <property type="entry name" value="Spt5-NGN"/>
    <property type="match status" value="1"/>
</dbReference>
<name>B8MHU8_TALSN</name>
<organism evidence="14 15">
    <name type="scientific">Talaromyces stipitatus (strain ATCC 10500 / CBS 375.48 / QM 6759 / NRRL 1006)</name>
    <name type="common">Penicillium stipitatum</name>
    <dbReference type="NCBI Taxonomy" id="441959"/>
    <lineage>
        <taxon>Eukaryota</taxon>
        <taxon>Fungi</taxon>
        <taxon>Dikarya</taxon>
        <taxon>Ascomycota</taxon>
        <taxon>Pezizomycotina</taxon>
        <taxon>Eurotiomycetes</taxon>
        <taxon>Eurotiomycetidae</taxon>
        <taxon>Eurotiales</taxon>
        <taxon>Trichocomaceae</taxon>
        <taxon>Talaromyces</taxon>
        <taxon>Talaromyces sect. Talaromyces</taxon>
    </lineage>
</organism>
<gene>
    <name evidence="14" type="ORF">TSTA_015160</name>
</gene>
<evidence type="ECO:0000256" key="4">
    <source>
        <dbReference type="ARBA" id="ARBA00022664"/>
    </source>
</evidence>
<comment type="function">
    <text evidence="7 9">The SPT4-SPT5 complex mediates both activation and inhibition of transcription elongation, and plays a role in pre-mRNA processing. This complex seems to be important for the stability of the RNA polymerase II elongation machinery on the chromatin template but not for the inherent ability of this machinery to translocate down the gene.</text>
</comment>
<feature type="compositionally biased region" description="Low complexity" evidence="10">
    <location>
        <begin position="1001"/>
        <end position="1011"/>
    </location>
</feature>
<dbReference type="InterPro" id="IPR039659">
    <property type="entry name" value="SPT5"/>
</dbReference>
<dbReference type="Proteomes" id="UP000001745">
    <property type="component" value="Unassembled WGS sequence"/>
</dbReference>
<dbReference type="CDD" id="cd06085">
    <property type="entry name" value="KOW_Spt5_5"/>
    <property type="match status" value="1"/>
</dbReference>
<dbReference type="InterPro" id="IPR041977">
    <property type="entry name" value="KOW_Spt5_4"/>
</dbReference>
<dbReference type="GO" id="GO:0032044">
    <property type="term" value="C:DSIF complex"/>
    <property type="evidence" value="ECO:0007669"/>
    <property type="project" value="EnsemblFungi"/>
</dbReference>
<dbReference type="PhylomeDB" id="B8MHU8"/>
<dbReference type="PIRSF" id="PIRSF036945">
    <property type="entry name" value="Spt5"/>
    <property type="match status" value="1"/>
</dbReference>
<evidence type="ECO:0000313" key="14">
    <source>
        <dbReference type="EMBL" id="EED16428.1"/>
    </source>
</evidence>
<dbReference type="SUPFAM" id="SSF50104">
    <property type="entry name" value="Translation proteins SH3-like domain"/>
    <property type="match status" value="2"/>
</dbReference>
<dbReference type="InterPro" id="IPR006645">
    <property type="entry name" value="NGN-like_dom"/>
</dbReference>
<dbReference type="InterPro" id="IPR041973">
    <property type="entry name" value="KOW_Spt5_1"/>
</dbReference>
<feature type="compositionally biased region" description="Acidic residues" evidence="10">
    <location>
        <begin position="10"/>
        <end position="19"/>
    </location>
</feature>
<evidence type="ECO:0000256" key="9">
    <source>
        <dbReference type="PIRNR" id="PIRNR036945"/>
    </source>
</evidence>
<dbReference type="InterPro" id="IPR057936">
    <property type="entry name" value="KOWx_Spt5"/>
</dbReference>
<dbReference type="InterPro" id="IPR022581">
    <property type="entry name" value="Spt5_N"/>
</dbReference>
<dbReference type="GeneID" id="8106258"/>
<dbReference type="InterPro" id="IPR008991">
    <property type="entry name" value="Translation_prot_SH3-like_sf"/>
</dbReference>
<feature type="domain" description="Spt5 C-terminal" evidence="13">
    <location>
        <begin position="831"/>
        <end position="980"/>
    </location>
</feature>
<dbReference type="GO" id="GO:0006357">
    <property type="term" value="P:regulation of transcription by RNA polymerase II"/>
    <property type="evidence" value="ECO:0007669"/>
    <property type="project" value="InterPro"/>
</dbReference>
<dbReference type="RefSeq" id="XP_002483662.1">
    <property type="nucleotide sequence ID" value="XM_002483617.1"/>
</dbReference>
<feature type="compositionally biased region" description="Gly residues" evidence="10">
    <location>
        <begin position="982"/>
        <end position="995"/>
    </location>
</feature>
<evidence type="ECO:0000313" key="15">
    <source>
        <dbReference type="Proteomes" id="UP000001745"/>
    </source>
</evidence>
<dbReference type="FunCoup" id="B8MHU8">
    <property type="interactions" value="1300"/>
</dbReference>
<dbReference type="VEuPathDB" id="FungiDB:TSTA_015160"/>
<feature type="region of interest" description="Disordered" evidence="10">
    <location>
        <begin position="783"/>
        <end position="816"/>
    </location>
</feature>
<dbReference type="InterPro" id="IPR024945">
    <property type="entry name" value="Spt5_C_dom"/>
</dbReference>
<dbReference type="FunFam" id="3.30.70.940:FF:000005">
    <property type="entry name" value="Transcription elongation factor SPT5"/>
    <property type="match status" value="1"/>
</dbReference>
<dbReference type="Pfam" id="PF12815">
    <property type="entry name" value="CTD"/>
    <property type="match status" value="1"/>
</dbReference>
<dbReference type="Pfam" id="PF23284">
    <property type="entry name" value="KOW2_Spt5"/>
    <property type="match status" value="1"/>
</dbReference>
<dbReference type="Pfam" id="PF23291">
    <property type="entry name" value="KOW4_SPT5"/>
    <property type="match status" value="1"/>
</dbReference>
<dbReference type="InterPro" id="IPR039385">
    <property type="entry name" value="NGN_Euk"/>
</dbReference>
<dbReference type="SMART" id="SM01104">
    <property type="entry name" value="CTD"/>
    <property type="match status" value="1"/>
</dbReference>
<dbReference type="Gene3D" id="3.30.70.940">
    <property type="entry name" value="NusG, N-terminal domain"/>
    <property type="match status" value="1"/>
</dbReference>
<dbReference type="InterPro" id="IPR005100">
    <property type="entry name" value="NGN-domain"/>
</dbReference>
<protein>
    <recommendedName>
        <fullName evidence="3 9">Transcription elongation factor SPT5</fullName>
    </recommendedName>
</protein>
<evidence type="ECO:0000256" key="2">
    <source>
        <dbReference type="ARBA" id="ARBA00006956"/>
    </source>
</evidence>
<dbReference type="InterPro" id="IPR041978">
    <property type="entry name" value="KOW_Spt5_5"/>
</dbReference>
<dbReference type="CDD" id="cd06082">
    <property type="entry name" value="KOW_Spt5_2"/>
    <property type="match status" value="1"/>
</dbReference>
<evidence type="ECO:0000259" key="13">
    <source>
        <dbReference type="SMART" id="SM01104"/>
    </source>
</evidence>
<feature type="domain" description="KOW" evidence="12">
    <location>
        <begin position="729"/>
        <end position="756"/>
    </location>
</feature>
<sequence length="1024" mass="110141">MSNNVLDQDFGSDEEDDDFNPAPAVDSDDETARPDRGRGRDVEVDEEAENDNEVAEDEEKGAGDEEEELDEEEAEEEDDDEEDEEEDEEDEYAVSGRPKKRRRRGGVNAFIEEEAGVDDDDEEAEEEEDDMGDGFGAEAHPDDLDALPVGAELDDRRHRQLDRQRELEAHMDAEKQAAALKERYGRNRMAATDSVVVPKRLLLPSVDDPSIWGVRCKPGKERDVVLNIQKRIEQRPPGTRHGLKIISAFERGKTMTGYVYIESRRQAEVMEALDGLLDVYPKTKMVLVPVKEMPDLLRVKKSAELNPGDWVRIKRGKYQGDLAQIEEVETNGLEVTVRLVPRLDYGLNEDLSAPADAKRKRFGAANNTAARPPQRLFSEAEASKKHGRHLVGTSNLSGKSWNYMGDTYVDGFLIKEMKIQHLITTNVNPRLEEVTMFARGSEDGAANLDLASLANTLKNTVAEDAYRPGDQVEVYKGEQQGIIGRTVATRGDIITLEVTEGDMKGQTIDAPIKTLRKRFREGDHVKVIGGSRYQDELGMVVQVKGDSVTILSDMSMEEITVFSKDLRLSTESGVDGKLGTFDVHDLVQLDATTVACIIQVDRESLRVIDQNGSVRNVLPSRIAAKIAKRKDAVATDRNGAEIRHGDTVREMYGEQRSGVIMHIHRSFLFLHNKAQAENTGVIVVRTSNVVTVSAKGGRATGPDLSRMNPAIMQRPPQGGAMPPPRVGRDRLIGKTVGITKGSYKGLIGIVRETTEDLVRVELHTKGTKVMVPRTGVVVKDPVTGQTIDMGRGGRPRVPGGAGGPPQPSWSGSRTPIAAMDSRTPAWGGSLSSRTPAWGGSAASGSRTPAWKADGSRTAYGGAMGGGRTPAWNSGARTPYSSGSGDSSGGFDAFAAGSRTPAWGTATGSRTPAWSANHTSSSAATSNNTGRYDAPTPGGDYSAPTPGAYPTAPTPGASGTAATPRWAESVPTPGALNAPTPGASGGGGGLSVGGGRLPYDAPTPAMAATPGAIGDDNPTYLDDSE</sequence>
<feature type="compositionally biased region" description="Low complexity" evidence="10">
    <location>
        <begin position="880"/>
        <end position="897"/>
    </location>
</feature>
<dbReference type="AlphaFoldDB" id="B8MHU8"/>
<dbReference type="GO" id="GO:0032784">
    <property type="term" value="P:regulation of DNA-templated transcription elongation"/>
    <property type="evidence" value="ECO:0007669"/>
    <property type="project" value="InterPro"/>
</dbReference>
<feature type="domain" description="NusG-like N-terminal" evidence="11">
    <location>
        <begin position="208"/>
        <end position="300"/>
    </location>
</feature>
<feature type="region of interest" description="Disordered" evidence="10">
    <location>
        <begin position="695"/>
        <end position="725"/>
    </location>
</feature>
<dbReference type="GO" id="GO:0003729">
    <property type="term" value="F:mRNA binding"/>
    <property type="evidence" value="ECO:0007669"/>
    <property type="project" value="TreeGrafter"/>
</dbReference>
<dbReference type="CDD" id="cd06083">
    <property type="entry name" value="KOW_Spt5_3"/>
    <property type="match status" value="1"/>
</dbReference>
<accession>B8MHU8</accession>
<dbReference type="InterPro" id="IPR041975">
    <property type="entry name" value="KOW_Spt5_2"/>
</dbReference>
<dbReference type="GO" id="GO:0006397">
    <property type="term" value="P:mRNA processing"/>
    <property type="evidence" value="ECO:0007669"/>
    <property type="project" value="UniProtKB-KW"/>
</dbReference>
<dbReference type="OMA" id="YPVGYMN"/>
<dbReference type="STRING" id="441959.B8MHU8"/>
<dbReference type="Pfam" id="PF23290">
    <property type="entry name" value="KOW5_SPT5"/>
    <property type="match status" value="1"/>
</dbReference>
<feature type="compositionally biased region" description="Polar residues" evidence="10">
    <location>
        <begin position="870"/>
        <end position="879"/>
    </location>
</feature>
<dbReference type="GO" id="GO:0140463">
    <property type="term" value="F:chromatin-protein adaptor activity"/>
    <property type="evidence" value="ECO:0007669"/>
    <property type="project" value="EnsemblFungi"/>
</dbReference>
<dbReference type="CDD" id="cd09888">
    <property type="entry name" value="NGN_Euk"/>
    <property type="match status" value="1"/>
</dbReference>
<feature type="region of interest" description="Disordered" evidence="10">
    <location>
        <begin position="833"/>
        <end position="853"/>
    </location>
</feature>
<dbReference type="InterPro" id="IPR014722">
    <property type="entry name" value="Rib_uL2_dom2"/>
</dbReference>
<keyword evidence="5 9" id="KW-0804">Transcription</keyword>
<dbReference type="Pfam" id="PF23037">
    <property type="entry name" value="KOWx_SPT5"/>
    <property type="match status" value="1"/>
</dbReference>
<dbReference type="CDD" id="cd06081">
    <property type="entry name" value="KOW_Spt5_1"/>
    <property type="match status" value="1"/>
</dbReference>
<dbReference type="OrthoDB" id="28901at2759"/>
<dbReference type="GO" id="GO:0006368">
    <property type="term" value="P:transcription elongation by RNA polymerase II"/>
    <property type="evidence" value="ECO:0007669"/>
    <property type="project" value="EnsemblFungi"/>
</dbReference>
<dbReference type="Gene3D" id="2.30.30.30">
    <property type="match status" value="4"/>
</dbReference>
<dbReference type="InterPro" id="IPR036735">
    <property type="entry name" value="NGN_dom_sf"/>
</dbReference>
<feature type="domain" description="KOW" evidence="12">
    <location>
        <begin position="304"/>
        <end position="331"/>
    </location>
</feature>
<dbReference type="FunFam" id="2.30.30.30:FF:000029">
    <property type="entry name" value="Transcription elongation factor SPT5"/>
    <property type="match status" value="1"/>
</dbReference>
<reference evidence="15" key="1">
    <citation type="journal article" date="2015" name="Genome Announc.">
        <title>Genome sequence of the AIDS-associated pathogen Penicillium marneffei (ATCC18224) and its near taxonomic relative Talaromyces stipitatus (ATCC10500).</title>
        <authorList>
            <person name="Nierman W.C."/>
            <person name="Fedorova-Abrams N.D."/>
            <person name="Andrianopoulos A."/>
        </authorList>
    </citation>
    <scope>NUCLEOTIDE SEQUENCE [LARGE SCALE GENOMIC DNA]</scope>
    <source>
        <strain evidence="15">ATCC 10500 / CBS 375.48 / QM 6759 / NRRL 1006</strain>
    </source>
</reference>
<dbReference type="EMBL" id="EQ962656">
    <property type="protein sequence ID" value="EED16428.1"/>
    <property type="molecule type" value="Genomic_DNA"/>
</dbReference>
<feature type="compositionally biased region" description="Acidic residues" evidence="10">
    <location>
        <begin position="43"/>
        <end position="92"/>
    </location>
</feature>
<keyword evidence="15" id="KW-1185">Reference proteome</keyword>
<dbReference type="eggNOG" id="KOG1999">
    <property type="taxonomic scope" value="Eukaryota"/>
</dbReference>
<evidence type="ECO:0000256" key="7">
    <source>
        <dbReference type="ARBA" id="ARBA00024691"/>
    </source>
</evidence>
<dbReference type="FunFam" id="2.30.30.30:FF:000018">
    <property type="entry name" value="Transcription elongation factor SPT5"/>
    <property type="match status" value="1"/>
</dbReference>
<feature type="domain" description="KOW" evidence="12">
    <location>
        <begin position="518"/>
        <end position="546"/>
    </location>
</feature>
<feature type="domain" description="KOW" evidence="12">
    <location>
        <begin position="641"/>
        <end position="666"/>
    </location>
</feature>
<comment type="similarity">
    <text evidence="2 9">Belongs to the SPT5 family.</text>
</comment>
<dbReference type="GO" id="GO:0000785">
    <property type="term" value="C:chromatin"/>
    <property type="evidence" value="ECO:0007669"/>
    <property type="project" value="UniProtKB-ARBA"/>
</dbReference>
<dbReference type="InterPro" id="IPR005824">
    <property type="entry name" value="KOW"/>
</dbReference>
<keyword evidence="4" id="KW-0507">mRNA processing</keyword>
<evidence type="ECO:0000256" key="1">
    <source>
        <dbReference type="ARBA" id="ARBA00004123"/>
    </source>
</evidence>
<evidence type="ECO:0000259" key="11">
    <source>
        <dbReference type="SMART" id="SM00738"/>
    </source>
</evidence>
<dbReference type="PANTHER" id="PTHR11125">
    <property type="entry name" value="SUPPRESSOR OF TY 5"/>
    <property type="match status" value="1"/>
</dbReference>
<feature type="region of interest" description="Disordered" evidence="10">
    <location>
        <begin position="1"/>
        <end position="143"/>
    </location>
</feature>
<feature type="compositionally biased region" description="Acidic residues" evidence="10">
    <location>
        <begin position="111"/>
        <end position="132"/>
    </location>
</feature>
<dbReference type="SMART" id="SM00738">
    <property type="entry name" value="NGN"/>
    <property type="match status" value="1"/>
</dbReference>
<evidence type="ECO:0000259" key="12">
    <source>
        <dbReference type="SMART" id="SM00739"/>
    </source>
</evidence>
<dbReference type="Pfam" id="PF11942">
    <property type="entry name" value="Spt5_N"/>
    <property type="match status" value="1"/>
</dbReference>
<feature type="compositionally biased region" description="Low complexity" evidence="10">
    <location>
        <begin position="940"/>
        <end position="963"/>
    </location>
</feature>
<evidence type="ECO:0000256" key="5">
    <source>
        <dbReference type="ARBA" id="ARBA00023163"/>
    </source>
</evidence>
<evidence type="ECO:0000256" key="6">
    <source>
        <dbReference type="ARBA" id="ARBA00023242"/>
    </source>
</evidence>
<dbReference type="HOGENOM" id="CLU_003537_1_1_1"/>
<dbReference type="InParanoid" id="B8MHU8"/>
<evidence type="ECO:0000256" key="3">
    <source>
        <dbReference type="ARBA" id="ARBA00020181"/>
    </source>
</evidence>
<dbReference type="InterPro" id="IPR041976">
    <property type="entry name" value="KOW_Spt5_3"/>
</dbReference>
<feature type="region of interest" description="Disordered" evidence="10">
    <location>
        <begin position="869"/>
        <end position="1024"/>
    </location>
</feature>
<evidence type="ECO:0000256" key="10">
    <source>
        <dbReference type="SAM" id="MobiDB-lite"/>
    </source>
</evidence>
<dbReference type="Pfam" id="PF23042">
    <property type="entry name" value="KOW1_SPT5"/>
    <property type="match status" value="1"/>
</dbReference>
<feature type="compositionally biased region" description="Basic and acidic residues" evidence="10">
    <location>
        <begin position="30"/>
        <end position="42"/>
    </location>
</feature>